<feature type="compositionally biased region" description="Low complexity" evidence="1">
    <location>
        <begin position="29"/>
        <end position="50"/>
    </location>
</feature>
<dbReference type="EMBL" id="AGBW02013516">
    <property type="protein sequence ID" value="OWR43304.1"/>
    <property type="molecule type" value="Genomic_DNA"/>
</dbReference>
<feature type="compositionally biased region" description="Basic and acidic residues" evidence="1">
    <location>
        <begin position="58"/>
        <end position="71"/>
    </location>
</feature>
<gene>
    <name evidence="2" type="ORF">KGM_201429</name>
</gene>
<dbReference type="Proteomes" id="UP000007151">
    <property type="component" value="Unassembled WGS sequence"/>
</dbReference>
<name>A0A212EP99_DANPL</name>
<evidence type="ECO:0000313" key="3">
    <source>
        <dbReference type="Proteomes" id="UP000007151"/>
    </source>
</evidence>
<feature type="region of interest" description="Disordered" evidence="1">
    <location>
        <begin position="18"/>
        <end position="80"/>
    </location>
</feature>
<proteinExistence type="predicted"/>
<reference evidence="2 3" key="1">
    <citation type="journal article" date="2011" name="Cell">
        <title>The monarch butterfly genome yields insights into long-distance migration.</title>
        <authorList>
            <person name="Zhan S."/>
            <person name="Merlin C."/>
            <person name="Boore J.L."/>
            <person name="Reppert S.M."/>
        </authorList>
    </citation>
    <scope>NUCLEOTIDE SEQUENCE [LARGE SCALE GENOMIC DNA]</scope>
    <source>
        <strain evidence="2">F-2</strain>
    </source>
</reference>
<comment type="caution">
    <text evidence="2">The sequence shown here is derived from an EMBL/GenBank/DDBJ whole genome shotgun (WGS) entry which is preliminary data.</text>
</comment>
<evidence type="ECO:0000256" key="1">
    <source>
        <dbReference type="SAM" id="MobiDB-lite"/>
    </source>
</evidence>
<dbReference type="KEGG" id="dpl:KGM_201429"/>
<protein>
    <submittedName>
        <fullName evidence="2">Uncharacterized protein</fullName>
    </submittedName>
</protein>
<accession>A0A212EP99</accession>
<organism evidence="2 3">
    <name type="scientific">Danaus plexippus plexippus</name>
    <dbReference type="NCBI Taxonomy" id="278856"/>
    <lineage>
        <taxon>Eukaryota</taxon>
        <taxon>Metazoa</taxon>
        <taxon>Ecdysozoa</taxon>
        <taxon>Arthropoda</taxon>
        <taxon>Hexapoda</taxon>
        <taxon>Insecta</taxon>
        <taxon>Pterygota</taxon>
        <taxon>Neoptera</taxon>
        <taxon>Endopterygota</taxon>
        <taxon>Lepidoptera</taxon>
        <taxon>Glossata</taxon>
        <taxon>Ditrysia</taxon>
        <taxon>Papilionoidea</taxon>
        <taxon>Nymphalidae</taxon>
        <taxon>Danainae</taxon>
        <taxon>Danaini</taxon>
        <taxon>Danaina</taxon>
        <taxon>Danaus</taxon>
        <taxon>Danaus</taxon>
    </lineage>
</organism>
<dbReference type="AlphaFoldDB" id="A0A212EP99"/>
<evidence type="ECO:0000313" key="2">
    <source>
        <dbReference type="EMBL" id="OWR43304.1"/>
    </source>
</evidence>
<dbReference type="InParanoid" id="A0A212EP99"/>
<keyword evidence="3" id="KW-1185">Reference proteome</keyword>
<sequence>MSPAGGARTSGVAALMAGAPLVRSDRGGHSAPHYTTTTTSGGTSGASPPHATRHRHRLPTDRRTDRTKPTNERPTSAAPTIDRGVAPALYRARDTQGSLYTSSIRNARYITRKNHGQNRYIQIDIVLCLGDLVGLKLDIVSVIVSGYGVSVVGLGMSTCRSRVRLAARRHSDWTRSHRVLGAHAKRAHDIRSPRYIYTIITSNIISPQNRTTVNVLVTDKRSNKWLQKQNQLHPSLSK</sequence>